<reference evidence="2" key="1">
    <citation type="submission" date="2021-09" db="EMBL/GenBank/DDBJ databases">
        <title>The genome of Mauremys mutica provides insights into the evolution of semi-aquatic lifestyle.</title>
        <authorList>
            <person name="Gong S."/>
            <person name="Gao Y."/>
        </authorList>
    </citation>
    <scope>NUCLEOTIDE SEQUENCE</scope>
    <source>
        <strain evidence="2">MM-2020</strain>
        <tissue evidence="2">Muscle</tissue>
    </source>
</reference>
<evidence type="ECO:0000256" key="1">
    <source>
        <dbReference type="SAM" id="MobiDB-lite"/>
    </source>
</evidence>
<keyword evidence="3" id="KW-1185">Reference proteome</keyword>
<dbReference type="AlphaFoldDB" id="A0A9D3X0D9"/>
<organism evidence="2 3">
    <name type="scientific">Mauremys mutica</name>
    <name type="common">yellowpond turtle</name>
    <dbReference type="NCBI Taxonomy" id="74926"/>
    <lineage>
        <taxon>Eukaryota</taxon>
        <taxon>Metazoa</taxon>
        <taxon>Chordata</taxon>
        <taxon>Craniata</taxon>
        <taxon>Vertebrata</taxon>
        <taxon>Euteleostomi</taxon>
        <taxon>Archelosauria</taxon>
        <taxon>Testudinata</taxon>
        <taxon>Testudines</taxon>
        <taxon>Cryptodira</taxon>
        <taxon>Durocryptodira</taxon>
        <taxon>Testudinoidea</taxon>
        <taxon>Geoemydidae</taxon>
        <taxon>Geoemydinae</taxon>
        <taxon>Mauremys</taxon>
    </lineage>
</organism>
<feature type="region of interest" description="Disordered" evidence="1">
    <location>
        <begin position="105"/>
        <end position="132"/>
    </location>
</feature>
<comment type="caution">
    <text evidence="2">The sequence shown here is derived from an EMBL/GenBank/DDBJ whole genome shotgun (WGS) entry which is preliminary data.</text>
</comment>
<feature type="compositionally biased region" description="Polar residues" evidence="1">
    <location>
        <begin position="29"/>
        <end position="38"/>
    </location>
</feature>
<proteinExistence type="predicted"/>
<evidence type="ECO:0000313" key="2">
    <source>
        <dbReference type="EMBL" id="KAH1170223.1"/>
    </source>
</evidence>
<feature type="compositionally biased region" description="Low complexity" evidence="1">
    <location>
        <begin position="107"/>
        <end position="122"/>
    </location>
</feature>
<name>A0A9D3X0D9_9SAUR</name>
<dbReference type="EMBL" id="JAHDVG010000484">
    <property type="protein sequence ID" value="KAH1170223.1"/>
    <property type="molecule type" value="Genomic_DNA"/>
</dbReference>
<dbReference type="Proteomes" id="UP000827986">
    <property type="component" value="Unassembled WGS sequence"/>
</dbReference>
<sequence length="158" mass="16421">MQRSESGVAAKGDSVPNLESNSQREERNSTSNAGGQTSKPLHCCTKSFLSSQGRGCSGEVVECGLGVWKRWCPQLALDLKEWPEQGLMDSAKTYKNILTSSAEPLPSWGKSSGGSLHSSSLGQVAGQSSQSLCDPPKGAAAALTVRVGITITGEALPG</sequence>
<evidence type="ECO:0000313" key="3">
    <source>
        <dbReference type="Proteomes" id="UP000827986"/>
    </source>
</evidence>
<gene>
    <name evidence="2" type="ORF">KIL84_001208</name>
</gene>
<feature type="region of interest" description="Disordered" evidence="1">
    <location>
        <begin position="1"/>
        <end position="38"/>
    </location>
</feature>
<protein>
    <submittedName>
        <fullName evidence="2">Uncharacterized protein</fullName>
    </submittedName>
</protein>
<accession>A0A9D3X0D9</accession>